<evidence type="ECO:0000256" key="4">
    <source>
        <dbReference type="ARBA" id="ARBA00022737"/>
    </source>
</evidence>
<keyword evidence="3" id="KW-0732">Signal</keyword>
<protein>
    <submittedName>
        <fullName evidence="12">Uncharacterized protein</fullName>
    </submittedName>
</protein>
<evidence type="ECO:0000256" key="2">
    <source>
        <dbReference type="ARBA" id="ARBA00022692"/>
    </source>
</evidence>
<reference evidence="12" key="2">
    <citation type="submission" date="2025-09" db="UniProtKB">
        <authorList>
            <consortium name="Ensembl"/>
        </authorList>
    </citation>
    <scope>IDENTIFICATION</scope>
</reference>
<dbReference type="SUPFAM" id="SSF48726">
    <property type="entry name" value="Immunoglobulin"/>
    <property type="match status" value="2"/>
</dbReference>
<dbReference type="InterPro" id="IPR003987">
    <property type="entry name" value="ICAM_VCAM_N"/>
</dbReference>
<evidence type="ECO:0000256" key="7">
    <source>
        <dbReference type="ARBA" id="ARBA00023136"/>
    </source>
</evidence>
<dbReference type="GO" id="GO:0005886">
    <property type="term" value="C:plasma membrane"/>
    <property type="evidence" value="ECO:0007669"/>
    <property type="project" value="TreeGrafter"/>
</dbReference>
<accession>A0A8C9FWG4</accession>
<comment type="subcellular location">
    <subcellularLocation>
        <location evidence="1">Membrane</location>
        <topology evidence="1">Single-pass type I membrane protein</topology>
    </subcellularLocation>
</comment>
<evidence type="ECO:0000256" key="8">
    <source>
        <dbReference type="ARBA" id="ARBA00023157"/>
    </source>
</evidence>
<keyword evidence="10" id="KW-0393">Immunoglobulin domain</keyword>
<evidence type="ECO:0000256" key="9">
    <source>
        <dbReference type="ARBA" id="ARBA00023180"/>
    </source>
</evidence>
<dbReference type="PANTHER" id="PTHR13771">
    <property type="entry name" value="INTERCELLULAR ADHESION MOLECULE"/>
    <property type="match status" value="1"/>
</dbReference>
<dbReference type="Ensembl" id="ENSPSTT00000023237.1">
    <property type="protein sequence ID" value="ENSPSTP00000022129.1"/>
    <property type="gene ID" value="ENSPSTG00000016204.1"/>
</dbReference>
<evidence type="ECO:0000256" key="6">
    <source>
        <dbReference type="ARBA" id="ARBA00022989"/>
    </source>
</evidence>
<keyword evidence="9" id="KW-0325">Glycoprotein</keyword>
<keyword evidence="7" id="KW-0472">Membrane</keyword>
<feature type="compositionally biased region" description="Low complexity" evidence="11">
    <location>
        <begin position="262"/>
        <end position="271"/>
    </location>
</feature>
<dbReference type="GO" id="GO:0005178">
    <property type="term" value="F:integrin binding"/>
    <property type="evidence" value="ECO:0007669"/>
    <property type="project" value="InterPro"/>
</dbReference>
<evidence type="ECO:0000313" key="13">
    <source>
        <dbReference type="Proteomes" id="UP000694428"/>
    </source>
</evidence>
<feature type="region of interest" description="Disordered" evidence="11">
    <location>
        <begin position="231"/>
        <end position="271"/>
    </location>
</feature>
<keyword evidence="8" id="KW-1015">Disulfide bond</keyword>
<sequence length="332" mass="34823">MAAPQAAAQLLPPLIPLWVRVPFGSGVPLRAQGPIWLWGPSAPSATFWVRSWPRVAVVPFGGSVPINCSRGFCPGLAVPPELRWAPGSTAGPGGRRWRTFILTNITEWEPEPAVCEARCGDSSANKQPDWVRLDAVPAVPVGAAVTLRCRVAECAPLANLTVTLRRGAETLSTHSFPATPGSAAVTVSHMLTAGPGDHGQPVRCHAELSLRPHGPLFARAAAPIRLSVYGEGSATGSHPNPSAAMPGATSAPPPTGTDRRSAPSTSPSSVSGAMGPCLCQECHIHVRDAIVSVAGMLYLCQECHHVHVKDAMFMLGMPYPYCGQTGRVMALP</sequence>
<keyword evidence="5" id="KW-0130">Cell adhesion</keyword>
<dbReference type="InterPro" id="IPR036179">
    <property type="entry name" value="Ig-like_dom_sf"/>
</dbReference>
<dbReference type="Gene3D" id="2.60.40.10">
    <property type="entry name" value="Immunoglobulins"/>
    <property type="match status" value="2"/>
</dbReference>
<keyword evidence="13" id="KW-1185">Reference proteome</keyword>
<keyword evidence="6" id="KW-1133">Transmembrane helix</keyword>
<dbReference type="InterPro" id="IPR047012">
    <property type="entry name" value="ICAM_VCAM"/>
</dbReference>
<keyword evidence="2" id="KW-0812">Transmembrane</keyword>
<name>A0A8C9FWG4_PAVCR</name>
<dbReference type="AlphaFoldDB" id="A0A8C9FWG4"/>
<organism evidence="12 13">
    <name type="scientific">Pavo cristatus</name>
    <name type="common">Indian peafowl</name>
    <name type="synonym">Blue peafowl</name>
    <dbReference type="NCBI Taxonomy" id="9049"/>
    <lineage>
        <taxon>Eukaryota</taxon>
        <taxon>Metazoa</taxon>
        <taxon>Chordata</taxon>
        <taxon>Craniata</taxon>
        <taxon>Vertebrata</taxon>
        <taxon>Euteleostomi</taxon>
        <taxon>Archelosauria</taxon>
        <taxon>Archosauria</taxon>
        <taxon>Dinosauria</taxon>
        <taxon>Saurischia</taxon>
        <taxon>Theropoda</taxon>
        <taxon>Coelurosauria</taxon>
        <taxon>Aves</taxon>
        <taxon>Neognathae</taxon>
        <taxon>Galloanserae</taxon>
        <taxon>Galliformes</taxon>
        <taxon>Phasianidae</taxon>
        <taxon>Phasianinae</taxon>
        <taxon>Pavo</taxon>
    </lineage>
</organism>
<evidence type="ECO:0000256" key="11">
    <source>
        <dbReference type="SAM" id="MobiDB-lite"/>
    </source>
</evidence>
<evidence type="ECO:0000313" key="12">
    <source>
        <dbReference type="Ensembl" id="ENSPSTP00000022129.1"/>
    </source>
</evidence>
<evidence type="ECO:0000256" key="1">
    <source>
        <dbReference type="ARBA" id="ARBA00004479"/>
    </source>
</evidence>
<evidence type="ECO:0000256" key="5">
    <source>
        <dbReference type="ARBA" id="ARBA00022889"/>
    </source>
</evidence>
<feature type="compositionally biased region" description="Low complexity" evidence="11">
    <location>
        <begin position="241"/>
        <end position="250"/>
    </location>
</feature>
<dbReference type="GO" id="GO:0098609">
    <property type="term" value="P:cell-cell adhesion"/>
    <property type="evidence" value="ECO:0007669"/>
    <property type="project" value="InterPro"/>
</dbReference>
<dbReference type="PANTHER" id="PTHR13771:SF9">
    <property type="entry name" value="INTERCELLULAR ADHESION MOLECULE 5"/>
    <property type="match status" value="1"/>
</dbReference>
<evidence type="ECO:0000256" key="3">
    <source>
        <dbReference type="ARBA" id="ARBA00022729"/>
    </source>
</evidence>
<proteinExistence type="predicted"/>
<keyword evidence="4" id="KW-0677">Repeat</keyword>
<dbReference type="PRINTS" id="PR01472">
    <property type="entry name" value="ICAMVCAM1"/>
</dbReference>
<dbReference type="Proteomes" id="UP000694428">
    <property type="component" value="Unplaced"/>
</dbReference>
<evidence type="ECO:0000256" key="10">
    <source>
        <dbReference type="ARBA" id="ARBA00023319"/>
    </source>
</evidence>
<reference evidence="12" key="1">
    <citation type="submission" date="2025-08" db="UniProtKB">
        <authorList>
            <consortium name="Ensembl"/>
        </authorList>
    </citation>
    <scope>IDENTIFICATION</scope>
</reference>
<dbReference type="InterPro" id="IPR013783">
    <property type="entry name" value="Ig-like_fold"/>
</dbReference>